<dbReference type="EMBL" id="JANVFO010000149">
    <property type="protein sequence ID" value="KAJ3709989.1"/>
    <property type="molecule type" value="Genomic_DNA"/>
</dbReference>
<comment type="caution">
    <text evidence="2">The sequence shown here is derived from an EMBL/GenBank/DDBJ whole genome shotgun (WGS) entry which is preliminary data.</text>
</comment>
<sequence length="450" mass="48890">MSENLTLNQLVQARKQQQQLQSQLAPQTPLSQRHVFSDSLGNMTPLPGPNSMPFSIGSNNFEGGSSTPFATGSWQSQSFSESMYGSGGSAAGNSARSANGEMAGFIGSAQAVSMDVTRAFIDKLKSVSNLSDDGNEALETYFQAPTLAERLGIQYASTLSIKLMLSRMVEEKEMNWAVSSDLKKIVIKYVKAYLLSSMTKSYIHCAPERLIISALRAGRVRELPSEDDITANATLKSHIQRAFVTARSQIKNHILATTQYAPKSRVPEDEQDLGTVVETLIGGSSDIPISLALMHRVAVMRAVIDTQSQVIGNAEKFWPLVDAQMASLLGVSETVMIMHGSDFHIVYEMDVEKYGKPRTKPIDVSDPKYSWTSYVKKINELASKIPLIDNGGKASWGKKRKRGCADMGLVRNKPGTGSEGNDDDINDNDIDEVANGVGSVDNESDPQPGV</sequence>
<feature type="region of interest" description="Disordered" evidence="1">
    <location>
        <begin position="405"/>
        <end position="450"/>
    </location>
</feature>
<dbReference type="Proteomes" id="UP001176059">
    <property type="component" value="Unassembled WGS sequence"/>
</dbReference>
<evidence type="ECO:0000313" key="2">
    <source>
        <dbReference type="EMBL" id="KAJ3709989.1"/>
    </source>
</evidence>
<name>A0AA38MTT4_9AGAR</name>
<evidence type="ECO:0000256" key="1">
    <source>
        <dbReference type="SAM" id="MobiDB-lite"/>
    </source>
</evidence>
<protein>
    <submittedName>
        <fullName evidence="2">Uncharacterized protein</fullName>
    </submittedName>
</protein>
<evidence type="ECO:0000313" key="3">
    <source>
        <dbReference type="Proteomes" id="UP001176059"/>
    </source>
</evidence>
<reference evidence="2" key="1">
    <citation type="submission" date="2022-08" db="EMBL/GenBank/DDBJ databases">
        <authorList>
            <consortium name="DOE Joint Genome Institute"/>
            <person name="Min B."/>
            <person name="Sierra-Patev S."/>
            <person name="Naranjo-Ortiz M."/>
            <person name="Looney B."/>
            <person name="Konkel Z."/>
            <person name="Slot J.C."/>
            <person name="Sakamoto Y."/>
            <person name="Steenwyk J.L."/>
            <person name="Rokas A."/>
            <person name="Carro J."/>
            <person name="Camarero S."/>
            <person name="Ferreira P."/>
            <person name="Molpeceres G."/>
            <person name="Ruiz-duenas F.J."/>
            <person name="Serrano A."/>
            <person name="Henrissat B."/>
            <person name="Drula E."/>
            <person name="Hughes K.W."/>
            <person name="Mata J.L."/>
            <person name="Ishikawa N.K."/>
            <person name="Vargas-Isla R."/>
            <person name="Ushijima S."/>
            <person name="Smith C.A."/>
            <person name="Ahrendt S."/>
            <person name="Andreopoulos W."/>
            <person name="He G."/>
            <person name="LaButti K."/>
            <person name="Lipzen A."/>
            <person name="Ng V."/>
            <person name="Riley R."/>
            <person name="Sandor L."/>
            <person name="Barry K."/>
            <person name="Martinez A.T."/>
            <person name="Xiao Y."/>
            <person name="Gibbons J.G."/>
            <person name="Terashima K."/>
            <person name="Hibbett D.S."/>
            <person name="Grigoriev I.V."/>
        </authorList>
    </citation>
    <scope>NUCLEOTIDE SEQUENCE</scope>
    <source>
        <strain evidence="2">ET3784</strain>
    </source>
</reference>
<proteinExistence type="predicted"/>
<accession>A0AA38MTT4</accession>
<organism evidence="2 3">
    <name type="scientific">Lentinula guzmanii</name>
    <dbReference type="NCBI Taxonomy" id="2804957"/>
    <lineage>
        <taxon>Eukaryota</taxon>
        <taxon>Fungi</taxon>
        <taxon>Dikarya</taxon>
        <taxon>Basidiomycota</taxon>
        <taxon>Agaricomycotina</taxon>
        <taxon>Agaricomycetes</taxon>
        <taxon>Agaricomycetidae</taxon>
        <taxon>Agaricales</taxon>
        <taxon>Marasmiineae</taxon>
        <taxon>Omphalotaceae</taxon>
        <taxon>Lentinula</taxon>
    </lineage>
</organism>
<feature type="compositionally biased region" description="Acidic residues" evidence="1">
    <location>
        <begin position="420"/>
        <end position="432"/>
    </location>
</feature>
<gene>
    <name evidence="2" type="ORF">DFJ43DRAFT_1172324</name>
</gene>
<reference evidence="2" key="2">
    <citation type="journal article" date="2023" name="Proc. Natl. Acad. Sci. U.S.A.">
        <title>A global phylogenomic analysis of the shiitake genus Lentinula.</title>
        <authorList>
            <person name="Sierra-Patev S."/>
            <person name="Min B."/>
            <person name="Naranjo-Ortiz M."/>
            <person name="Looney B."/>
            <person name="Konkel Z."/>
            <person name="Slot J.C."/>
            <person name="Sakamoto Y."/>
            <person name="Steenwyk J.L."/>
            <person name="Rokas A."/>
            <person name="Carro J."/>
            <person name="Camarero S."/>
            <person name="Ferreira P."/>
            <person name="Molpeceres G."/>
            <person name="Ruiz-Duenas F.J."/>
            <person name="Serrano A."/>
            <person name="Henrissat B."/>
            <person name="Drula E."/>
            <person name="Hughes K.W."/>
            <person name="Mata J.L."/>
            <person name="Ishikawa N.K."/>
            <person name="Vargas-Isla R."/>
            <person name="Ushijima S."/>
            <person name="Smith C.A."/>
            <person name="Donoghue J."/>
            <person name="Ahrendt S."/>
            <person name="Andreopoulos W."/>
            <person name="He G."/>
            <person name="LaButti K."/>
            <person name="Lipzen A."/>
            <person name="Ng V."/>
            <person name="Riley R."/>
            <person name="Sandor L."/>
            <person name="Barry K."/>
            <person name="Martinez A.T."/>
            <person name="Xiao Y."/>
            <person name="Gibbons J.G."/>
            <person name="Terashima K."/>
            <person name="Grigoriev I.V."/>
            <person name="Hibbett D."/>
        </authorList>
    </citation>
    <scope>NUCLEOTIDE SEQUENCE</scope>
    <source>
        <strain evidence="2">ET3784</strain>
    </source>
</reference>
<keyword evidence="3" id="KW-1185">Reference proteome</keyword>
<dbReference type="AlphaFoldDB" id="A0AA38MTT4"/>